<dbReference type="GO" id="GO:0005737">
    <property type="term" value="C:cytoplasm"/>
    <property type="evidence" value="ECO:0007669"/>
    <property type="project" value="UniProtKB-ARBA"/>
</dbReference>
<keyword evidence="4" id="KW-0472">Membrane</keyword>
<evidence type="ECO:0000256" key="2">
    <source>
        <dbReference type="ARBA" id="ARBA00023034"/>
    </source>
</evidence>
<evidence type="ECO:0000313" key="6">
    <source>
        <dbReference type="Proteomes" id="UP000611640"/>
    </source>
</evidence>
<dbReference type="InterPro" id="IPR008628">
    <property type="entry name" value="GPP34-like"/>
</dbReference>
<dbReference type="Proteomes" id="UP000611640">
    <property type="component" value="Chromosome"/>
</dbReference>
<reference evidence="5 6" key="1">
    <citation type="submission" date="2020-08" db="EMBL/GenBank/DDBJ databases">
        <title>Whole genome shotgun sequence of Actinocatenispora thailandica NBRC 105041.</title>
        <authorList>
            <person name="Komaki H."/>
            <person name="Tamura T."/>
        </authorList>
    </citation>
    <scope>NUCLEOTIDE SEQUENCE [LARGE SCALE GENOMIC DNA]</scope>
    <source>
        <strain evidence="5 6">NBRC 105041</strain>
    </source>
</reference>
<evidence type="ECO:0000256" key="3">
    <source>
        <dbReference type="ARBA" id="ARBA00023121"/>
    </source>
</evidence>
<sequence length="234" mass="25161">MSERRPPGRYEPRDASARGHLPLPEALFVLGHDEAGRTRYHPRLLDAVLGGALLAEAAIDGAVTVVDGGTVKVAELGARPPSGARDLQIAVLETLAGEPAPHTAAEWAGRFAPDATARILESLERVGLCRRVTARRLGLFRADRVQFVDPSLLGRTEAWFTHALTWAHDLSPTDAVLAALGRELGPAPPAYEDLPAEERARRRRAADEAMDESVRRVVAATRATIAASAFGAYR</sequence>
<dbReference type="Pfam" id="PF05719">
    <property type="entry name" value="GPP34"/>
    <property type="match status" value="1"/>
</dbReference>
<keyword evidence="6" id="KW-1185">Reference proteome</keyword>
<evidence type="ECO:0000256" key="1">
    <source>
        <dbReference type="ARBA" id="ARBA00004255"/>
    </source>
</evidence>
<dbReference type="InterPro" id="IPR038261">
    <property type="entry name" value="GPP34-like_sf"/>
</dbReference>
<dbReference type="Gene3D" id="1.10.3630.10">
    <property type="entry name" value="yeast vps74-n-term truncation variant domain like"/>
    <property type="match status" value="1"/>
</dbReference>
<dbReference type="GO" id="GO:0012505">
    <property type="term" value="C:endomembrane system"/>
    <property type="evidence" value="ECO:0007669"/>
    <property type="project" value="UniProtKB-ARBA"/>
</dbReference>
<accession>A0A7R7I1E1</accession>
<organism evidence="5 6">
    <name type="scientific">Actinocatenispora thailandica</name>
    <dbReference type="NCBI Taxonomy" id="227318"/>
    <lineage>
        <taxon>Bacteria</taxon>
        <taxon>Bacillati</taxon>
        <taxon>Actinomycetota</taxon>
        <taxon>Actinomycetes</taxon>
        <taxon>Micromonosporales</taxon>
        <taxon>Micromonosporaceae</taxon>
        <taxon>Actinocatenispora</taxon>
    </lineage>
</organism>
<dbReference type="KEGG" id="atl:Athai_64660"/>
<comment type="subcellular location">
    <subcellularLocation>
        <location evidence="1">Golgi apparatus membrane</location>
        <topology evidence="1">Peripheral membrane protein</topology>
        <orientation evidence="1">Cytoplasmic side</orientation>
    </subcellularLocation>
</comment>
<evidence type="ECO:0008006" key="7">
    <source>
        <dbReference type="Google" id="ProtNLM"/>
    </source>
</evidence>
<protein>
    <recommendedName>
        <fullName evidence="7">GPP34 family phosphoprotein</fullName>
    </recommendedName>
</protein>
<keyword evidence="3" id="KW-0446">Lipid-binding</keyword>
<dbReference type="RefSeq" id="WP_203964909.1">
    <property type="nucleotide sequence ID" value="NZ_AP023355.1"/>
</dbReference>
<dbReference type="EMBL" id="AP023355">
    <property type="protein sequence ID" value="BCJ38963.1"/>
    <property type="molecule type" value="Genomic_DNA"/>
</dbReference>
<dbReference type="AlphaFoldDB" id="A0A7R7I1E1"/>
<name>A0A7R7I1E1_9ACTN</name>
<gene>
    <name evidence="5" type="ORF">Athai_64660</name>
</gene>
<proteinExistence type="predicted"/>
<dbReference type="GO" id="GO:0070273">
    <property type="term" value="F:phosphatidylinositol-4-phosphate binding"/>
    <property type="evidence" value="ECO:0007669"/>
    <property type="project" value="InterPro"/>
</dbReference>
<keyword evidence="2" id="KW-0333">Golgi apparatus</keyword>
<evidence type="ECO:0000256" key="4">
    <source>
        <dbReference type="ARBA" id="ARBA00023136"/>
    </source>
</evidence>
<evidence type="ECO:0000313" key="5">
    <source>
        <dbReference type="EMBL" id="BCJ38963.1"/>
    </source>
</evidence>